<organism evidence="1">
    <name type="scientific">Arundo donax</name>
    <name type="common">Giant reed</name>
    <name type="synonym">Donax arundinaceus</name>
    <dbReference type="NCBI Taxonomy" id="35708"/>
    <lineage>
        <taxon>Eukaryota</taxon>
        <taxon>Viridiplantae</taxon>
        <taxon>Streptophyta</taxon>
        <taxon>Embryophyta</taxon>
        <taxon>Tracheophyta</taxon>
        <taxon>Spermatophyta</taxon>
        <taxon>Magnoliopsida</taxon>
        <taxon>Liliopsida</taxon>
        <taxon>Poales</taxon>
        <taxon>Poaceae</taxon>
        <taxon>PACMAD clade</taxon>
        <taxon>Arundinoideae</taxon>
        <taxon>Arundineae</taxon>
        <taxon>Arundo</taxon>
    </lineage>
</organism>
<evidence type="ECO:0000313" key="1">
    <source>
        <dbReference type="EMBL" id="JAD92911.1"/>
    </source>
</evidence>
<name>A0A0A9DYN5_ARUDO</name>
<reference evidence="1" key="1">
    <citation type="submission" date="2014-09" db="EMBL/GenBank/DDBJ databases">
        <authorList>
            <person name="Magalhaes I.L.F."/>
            <person name="Oliveira U."/>
            <person name="Santos F.R."/>
            <person name="Vidigal T.H.D.A."/>
            <person name="Brescovit A.D."/>
            <person name="Santos A.J."/>
        </authorList>
    </citation>
    <scope>NUCLEOTIDE SEQUENCE</scope>
    <source>
        <tissue evidence="1">Shoot tissue taken approximately 20 cm above the soil surface</tissue>
    </source>
</reference>
<sequence length="20" mass="2280">MLLQSGNFCLYLVLVLVLKI</sequence>
<protein>
    <submittedName>
        <fullName evidence="1">Uncharacterized protein</fullName>
    </submittedName>
</protein>
<proteinExistence type="predicted"/>
<dbReference type="AlphaFoldDB" id="A0A0A9DYN5"/>
<dbReference type="EMBL" id="GBRH01204984">
    <property type="protein sequence ID" value="JAD92911.1"/>
    <property type="molecule type" value="Transcribed_RNA"/>
</dbReference>
<reference evidence="1" key="2">
    <citation type="journal article" date="2015" name="Data Brief">
        <title>Shoot transcriptome of the giant reed, Arundo donax.</title>
        <authorList>
            <person name="Barrero R.A."/>
            <person name="Guerrero F.D."/>
            <person name="Moolhuijzen P."/>
            <person name="Goolsby J.A."/>
            <person name="Tidwell J."/>
            <person name="Bellgard S.E."/>
            <person name="Bellgard M.I."/>
        </authorList>
    </citation>
    <scope>NUCLEOTIDE SEQUENCE</scope>
    <source>
        <tissue evidence="1">Shoot tissue taken approximately 20 cm above the soil surface</tissue>
    </source>
</reference>
<accession>A0A0A9DYN5</accession>